<protein>
    <recommendedName>
        <fullName evidence="6">C3H1-type domain-containing protein</fullName>
    </recommendedName>
</protein>
<evidence type="ECO:0000259" key="6">
    <source>
        <dbReference type="PROSITE" id="PS50103"/>
    </source>
</evidence>
<feature type="domain" description="C3H1-type" evidence="6">
    <location>
        <begin position="404"/>
        <end position="432"/>
    </location>
</feature>
<dbReference type="InterPro" id="IPR000571">
    <property type="entry name" value="Znf_CCCH"/>
</dbReference>
<dbReference type="Gene3D" id="4.10.1000.10">
    <property type="entry name" value="Zinc finger, CCCH-type"/>
    <property type="match status" value="1"/>
</dbReference>
<dbReference type="OrthoDB" id="3512845at2759"/>
<dbReference type="Pfam" id="PF25540">
    <property type="entry name" value="DUF7923"/>
    <property type="match status" value="1"/>
</dbReference>
<organism evidence="7 8">
    <name type="scientific">Aulographum hederae CBS 113979</name>
    <dbReference type="NCBI Taxonomy" id="1176131"/>
    <lineage>
        <taxon>Eukaryota</taxon>
        <taxon>Fungi</taxon>
        <taxon>Dikarya</taxon>
        <taxon>Ascomycota</taxon>
        <taxon>Pezizomycotina</taxon>
        <taxon>Dothideomycetes</taxon>
        <taxon>Pleosporomycetidae</taxon>
        <taxon>Aulographales</taxon>
        <taxon>Aulographaceae</taxon>
    </lineage>
</organism>
<proteinExistence type="predicted"/>
<dbReference type="PANTHER" id="PTHR37543:SF1">
    <property type="entry name" value="CCCH ZINC FINGER DNA BINDING PROTEIN (AFU_ORTHOLOGUE AFUA_5G12760)"/>
    <property type="match status" value="1"/>
</dbReference>
<dbReference type="InterPro" id="IPR036855">
    <property type="entry name" value="Znf_CCCH_sf"/>
</dbReference>
<evidence type="ECO:0000256" key="5">
    <source>
        <dbReference type="SAM" id="MobiDB-lite"/>
    </source>
</evidence>
<evidence type="ECO:0000256" key="2">
    <source>
        <dbReference type="ARBA" id="ARBA00022771"/>
    </source>
</evidence>
<keyword evidence="2 4" id="KW-0863">Zinc-finger</keyword>
<evidence type="ECO:0000256" key="1">
    <source>
        <dbReference type="ARBA" id="ARBA00022723"/>
    </source>
</evidence>
<dbReference type="PANTHER" id="PTHR37543">
    <property type="entry name" value="CCCH ZINC FINGER DNA BINDING PROTEIN (AFU_ORTHOLOGUE AFUA_5G12760)"/>
    <property type="match status" value="1"/>
</dbReference>
<sequence length="514" mass="57303">MSHSVQSPTGENDDLWKQFEFFKAARQQESEFMEELLLRYDNLNVKYNNKDEAEIQKDEYILSLENFAANSTKLLNHDPWIMVLIDGDGMIFNGTFLQQGETGGRIAAYQLQQSILSLYQKLPPNLQLPLNPKICCRLYANLKGLADILHRSGVVDDPSVVDEFFRGFTQFKQFEFIDVGSGKDRADTKIADVFDLFISDVRCRHIFLGCSHDNGYARLLENLTHEKNCASRVFMLGGVPFEKELEALPFRRHLLTELFRAEKINVNRPVTYGASPAPAYMTPAAHNIIPYPMAQIENLRSGSATRSNSFSTAASGGSDWPAHYAESPELAVVGATKPIASGWANIVKKPAPPTPAATPGAPRKLGFNGNNPKPLLPSELLRNRAGQRIDLPVKPFDKAEVDRIKKIKMCNVHFLRGDCPYGDACTHNHEVQPSRHDLETLVTVARMAPCTYGADCKEVKCIYGHACQAPSERSARKREEADGRTCIFGSSCRFPPEMHGVDMNIVRGITVGRA</sequence>
<dbReference type="InterPro" id="IPR057683">
    <property type="entry name" value="DUF7923"/>
</dbReference>
<keyword evidence="3 4" id="KW-0862">Zinc</keyword>
<keyword evidence="1 4" id="KW-0479">Metal-binding</keyword>
<dbReference type="PROSITE" id="PS50103">
    <property type="entry name" value="ZF_C3H1"/>
    <property type="match status" value="1"/>
</dbReference>
<accession>A0A6G1GND3</accession>
<dbReference type="AlphaFoldDB" id="A0A6G1GND3"/>
<feature type="region of interest" description="Disordered" evidence="5">
    <location>
        <begin position="350"/>
        <end position="369"/>
    </location>
</feature>
<dbReference type="Pfam" id="PF25543">
    <property type="entry name" value="zf-CCCH_tandem"/>
    <property type="match status" value="1"/>
</dbReference>
<dbReference type="SUPFAM" id="SSF90229">
    <property type="entry name" value="CCCH zinc finger"/>
    <property type="match status" value="1"/>
</dbReference>
<evidence type="ECO:0000313" key="7">
    <source>
        <dbReference type="EMBL" id="KAF1982431.1"/>
    </source>
</evidence>
<dbReference type="Proteomes" id="UP000800041">
    <property type="component" value="Unassembled WGS sequence"/>
</dbReference>
<gene>
    <name evidence="7" type="ORF">K402DRAFT_414940</name>
</gene>
<dbReference type="GO" id="GO:0008270">
    <property type="term" value="F:zinc ion binding"/>
    <property type="evidence" value="ECO:0007669"/>
    <property type="project" value="UniProtKB-KW"/>
</dbReference>
<evidence type="ECO:0000256" key="3">
    <source>
        <dbReference type="ARBA" id="ARBA00022833"/>
    </source>
</evidence>
<evidence type="ECO:0000256" key="4">
    <source>
        <dbReference type="PROSITE-ProRule" id="PRU00723"/>
    </source>
</evidence>
<dbReference type="EMBL" id="ML977184">
    <property type="protein sequence ID" value="KAF1982431.1"/>
    <property type="molecule type" value="Genomic_DNA"/>
</dbReference>
<dbReference type="InterPro" id="IPR057654">
    <property type="entry name" value="Znf-CCCH_tandem"/>
</dbReference>
<reference evidence="7" key="1">
    <citation type="journal article" date="2020" name="Stud. Mycol.">
        <title>101 Dothideomycetes genomes: a test case for predicting lifestyles and emergence of pathogens.</title>
        <authorList>
            <person name="Haridas S."/>
            <person name="Albert R."/>
            <person name="Binder M."/>
            <person name="Bloem J."/>
            <person name="Labutti K."/>
            <person name="Salamov A."/>
            <person name="Andreopoulos B."/>
            <person name="Baker S."/>
            <person name="Barry K."/>
            <person name="Bills G."/>
            <person name="Bluhm B."/>
            <person name="Cannon C."/>
            <person name="Castanera R."/>
            <person name="Culley D."/>
            <person name="Daum C."/>
            <person name="Ezra D."/>
            <person name="Gonzalez J."/>
            <person name="Henrissat B."/>
            <person name="Kuo A."/>
            <person name="Liang C."/>
            <person name="Lipzen A."/>
            <person name="Lutzoni F."/>
            <person name="Magnuson J."/>
            <person name="Mondo S."/>
            <person name="Nolan M."/>
            <person name="Ohm R."/>
            <person name="Pangilinan J."/>
            <person name="Park H.-J."/>
            <person name="Ramirez L."/>
            <person name="Alfaro M."/>
            <person name="Sun H."/>
            <person name="Tritt A."/>
            <person name="Yoshinaga Y."/>
            <person name="Zwiers L.-H."/>
            <person name="Turgeon B."/>
            <person name="Goodwin S."/>
            <person name="Spatafora J."/>
            <person name="Crous P."/>
            <person name="Grigoriev I."/>
        </authorList>
    </citation>
    <scope>NUCLEOTIDE SEQUENCE</scope>
    <source>
        <strain evidence="7">CBS 113979</strain>
    </source>
</reference>
<name>A0A6G1GND3_9PEZI</name>
<evidence type="ECO:0000313" key="8">
    <source>
        <dbReference type="Proteomes" id="UP000800041"/>
    </source>
</evidence>
<keyword evidence="8" id="KW-1185">Reference proteome</keyword>
<feature type="zinc finger region" description="C3H1-type" evidence="4">
    <location>
        <begin position="404"/>
        <end position="432"/>
    </location>
</feature>
<dbReference type="Pfam" id="PF25542">
    <property type="entry name" value="zf-CCCH_12"/>
    <property type="match status" value="1"/>
</dbReference>